<evidence type="ECO:0000256" key="3">
    <source>
        <dbReference type="ARBA" id="ARBA00023014"/>
    </source>
</evidence>
<dbReference type="SUPFAM" id="SSF52343">
    <property type="entry name" value="Ferredoxin reductase-like, C-terminal NADP-linked domain"/>
    <property type="match status" value="1"/>
</dbReference>
<protein>
    <submittedName>
        <fullName evidence="4">Methane monooxygenase component C</fullName>
        <ecNumber evidence="4">1.14.13.25</ecNumber>
    </submittedName>
</protein>
<dbReference type="InterPro" id="IPR017938">
    <property type="entry name" value="Riboflavin_synthase-like_b-brl"/>
</dbReference>
<keyword evidence="4" id="KW-0503">Monooxygenase</keyword>
<dbReference type="PROSITE" id="PS00197">
    <property type="entry name" value="2FE2S_FER_1"/>
    <property type="match status" value="1"/>
</dbReference>
<dbReference type="PROSITE" id="PS51085">
    <property type="entry name" value="2FE2S_FER_2"/>
    <property type="match status" value="1"/>
</dbReference>
<reference evidence="5" key="2">
    <citation type="submission" date="2016-04" db="EMBL/GenBank/DDBJ databases">
        <title>Complete Genome and Plasmid Sequences for Rhodococcus fascians D188 and Draft Sequences for Rhodococcus spp. Isolates PBTS 1 and PBTS 2.</title>
        <authorList>
            <person name="Stamer R."/>
            <person name="Vereecke D."/>
            <person name="Zhang Y."/>
            <person name="Schilkey F."/>
            <person name="Devitt N."/>
            <person name="Randall J."/>
        </authorList>
    </citation>
    <scope>NUCLEOTIDE SEQUENCE [LARGE SCALE GENOMIC DNA]</scope>
    <source>
        <strain evidence="5">PBTS2</strain>
    </source>
</reference>
<keyword evidence="2" id="KW-0479">Metal-binding</keyword>
<keyword evidence="5" id="KW-1185">Reference proteome</keyword>
<dbReference type="PANTHER" id="PTHR47354:SF5">
    <property type="entry name" value="PROTEIN RFBI"/>
    <property type="match status" value="1"/>
</dbReference>
<evidence type="ECO:0000313" key="4">
    <source>
        <dbReference type="EMBL" id="AMY22587.1"/>
    </source>
</evidence>
<dbReference type="SUPFAM" id="SSF54292">
    <property type="entry name" value="2Fe-2S ferredoxin-like"/>
    <property type="match status" value="1"/>
</dbReference>
<evidence type="ECO:0000313" key="5">
    <source>
        <dbReference type="Proteomes" id="UP000076038"/>
    </source>
</evidence>
<dbReference type="OrthoDB" id="4307358at2"/>
<dbReference type="Gene3D" id="3.40.50.80">
    <property type="entry name" value="Nucleotide-binding domain of ferredoxin-NADP reductase (FNR) module"/>
    <property type="match status" value="1"/>
</dbReference>
<dbReference type="RefSeq" id="WP_048319203.1">
    <property type="nucleotide sequence ID" value="NZ_CP015220.1"/>
</dbReference>
<keyword evidence="2" id="KW-0001">2Fe-2S</keyword>
<dbReference type="EMBL" id="CP015220">
    <property type="protein sequence ID" value="AMY22587.1"/>
    <property type="molecule type" value="Genomic_DNA"/>
</dbReference>
<dbReference type="InterPro" id="IPR039261">
    <property type="entry name" value="FNR_nucleotide-bd"/>
</dbReference>
<dbReference type="InterPro" id="IPR017927">
    <property type="entry name" value="FAD-bd_FR_type"/>
</dbReference>
<keyword evidence="4" id="KW-0560">Oxidoreductase</keyword>
<dbReference type="EC" id="1.14.13.25" evidence="4"/>
<gene>
    <name evidence="4" type="primary">mmoC</name>
    <name evidence="4" type="ORF">A3Q41_01276</name>
</gene>
<dbReference type="PATRIC" id="fig|1653479.3.peg.1292"/>
<dbReference type="Gene3D" id="3.10.20.30">
    <property type="match status" value="1"/>
</dbReference>
<dbReference type="PROSITE" id="PS51384">
    <property type="entry name" value="FAD_FR"/>
    <property type="match status" value="1"/>
</dbReference>
<dbReference type="CDD" id="cd00207">
    <property type="entry name" value="fer2"/>
    <property type="match status" value="1"/>
</dbReference>
<dbReference type="Pfam" id="PF00970">
    <property type="entry name" value="FAD_binding_6"/>
    <property type="match status" value="1"/>
</dbReference>
<name>A0A143QJR0_RHOFA</name>
<dbReference type="InterPro" id="IPR001433">
    <property type="entry name" value="OxRdtase_FAD/NAD-bd"/>
</dbReference>
<dbReference type="PANTHER" id="PTHR47354">
    <property type="entry name" value="NADH OXIDOREDUCTASE HCR"/>
    <property type="match status" value="1"/>
</dbReference>
<evidence type="ECO:0000256" key="2">
    <source>
        <dbReference type="ARBA" id="ARBA00022714"/>
    </source>
</evidence>
<evidence type="ECO:0000256" key="1">
    <source>
        <dbReference type="ARBA" id="ARBA00001974"/>
    </source>
</evidence>
<dbReference type="InterPro" id="IPR001041">
    <property type="entry name" value="2Fe-2S_ferredoxin-type"/>
</dbReference>
<keyword evidence="2" id="KW-0408">Iron</keyword>
<reference evidence="4 5" key="1">
    <citation type="journal article" date="2016" name="Genome Announc.">
        <title>Complete Genome and Plasmid Sequences for Rhodococcus fascians D188 and Draft Sequences for Rhodococcus Isolates PBTS 1 and PBTS 2.</title>
        <authorList>
            <person name="Stamler R.A."/>
            <person name="Vereecke D."/>
            <person name="Zhang Y."/>
            <person name="Schilkey F."/>
            <person name="Devitt N."/>
            <person name="Randall J.J."/>
        </authorList>
    </citation>
    <scope>NUCLEOTIDE SEQUENCE [LARGE SCALE GENOMIC DNA]</scope>
    <source>
        <strain evidence="4 5">PBTS2</strain>
    </source>
</reference>
<dbReference type="AlphaFoldDB" id="A0A143QJR0"/>
<dbReference type="SUPFAM" id="SSF63380">
    <property type="entry name" value="Riboflavin synthase domain-like"/>
    <property type="match status" value="1"/>
</dbReference>
<dbReference type="Pfam" id="PF00111">
    <property type="entry name" value="Fer2"/>
    <property type="match status" value="1"/>
</dbReference>
<organism evidence="4 5">
    <name type="scientific">Rhodococcoides fascians</name>
    <name type="common">Rhodococcus fascians</name>
    <dbReference type="NCBI Taxonomy" id="1828"/>
    <lineage>
        <taxon>Bacteria</taxon>
        <taxon>Bacillati</taxon>
        <taxon>Actinomycetota</taxon>
        <taxon>Actinomycetes</taxon>
        <taxon>Mycobacteriales</taxon>
        <taxon>Nocardiaceae</taxon>
        <taxon>Rhodococcoides</taxon>
    </lineage>
</organism>
<dbReference type="InterPro" id="IPR006058">
    <property type="entry name" value="2Fe2S_fd_BS"/>
</dbReference>
<dbReference type="KEGG" id="rhs:A3Q41_01276"/>
<dbReference type="InterPro" id="IPR008333">
    <property type="entry name" value="Cbr1-like_FAD-bd_dom"/>
</dbReference>
<dbReference type="PRINTS" id="PR00410">
    <property type="entry name" value="PHEHYDRXLASE"/>
</dbReference>
<dbReference type="Pfam" id="PF00175">
    <property type="entry name" value="NAD_binding_1"/>
    <property type="match status" value="1"/>
</dbReference>
<dbReference type="InterPro" id="IPR036010">
    <property type="entry name" value="2Fe-2S_ferredoxin-like_sf"/>
</dbReference>
<dbReference type="InterPro" id="IPR012675">
    <property type="entry name" value="Beta-grasp_dom_sf"/>
</dbReference>
<keyword evidence="3" id="KW-0411">Iron-sulfur</keyword>
<dbReference type="GO" id="GO:0015049">
    <property type="term" value="F:methane monooxygenase [NAD(P)H] activity"/>
    <property type="evidence" value="ECO:0007669"/>
    <property type="project" value="UniProtKB-EC"/>
</dbReference>
<accession>A0A143QJR0</accession>
<comment type="cofactor">
    <cofactor evidence="1">
        <name>FAD</name>
        <dbReference type="ChEBI" id="CHEBI:57692"/>
    </cofactor>
</comment>
<dbReference type="Proteomes" id="UP000076038">
    <property type="component" value="Chromosome"/>
</dbReference>
<dbReference type="InterPro" id="IPR050415">
    <property type="entry name" value="MRET"/>
</dbReference>
<sequence length="347" mass="37437">MADTHRITFDPVDIEMEVREDEHILDAAFRQGIHLMHGCREGRCSACKSFVLDGDIQMEGHSTFACNEAEQDEGFVLLCRTKAYSDCTIELLNFDEDELLGGIPIQNVTTRVVSVESVTADIVALRLEPIEPEVFEFKPGQYADLQIPGTDEFRSFSMASTPSTPNQVEFLIKKYPGGVFAALLDDGISVGDSISLTGPYGSSTLKDGHVLPVVCIGGGAGMAPVLSLVRHMSESGNTRPVHFYYGARTPADLFYVDEIISLGAGLVDFTFVACVSDAAGVASSGSLSIEEGNVTDVVRRLEPDIAKAEVYLCGPPPMVDAALDLLDVCGTPTDQIFFDKFTSPAFD</sequence>
<dbReference type="Gene3D" id="2.40.30.10">
    <property type="entry name" value="Translation factors"/>
    <property type="match status" value="1"/>
</dbReference>
<proteinExistence type="predicted"/>
<dbReference type="GO" id="GO:0051537">
    <property type="term" value="F:2 iron, 2 sulfur cluster binding"/>
    <property type="evidence" value="ECO:0007669"/>
    <property type="project" value="UniProtKB-KW"/>
</dbReference>